<keyword evidence="2" id="KW-1185">Reference proteome</keyword>
<organism evidence="1 2">
    <name type="scientific">Nocardioides albus</name>
    <dbReference type="NCBI Taxonomy" id="1841"/>
    <lineage>
        <taxon>Bacteria</taxon>
        <taxon>Bacillati</taxon>
        <taxon>Actinomycetota</taxon>
        <taxon>Actinomycetes</taxon>
        <taxon>Propionibacteriales</taxon>
        <taxon>Nocardioidaceae</taxon>
        <taxon>Nocardioides</taxon>
    </lineage>
</organism>
<dbReference type="EMBL" id="JACHXG010000013">
    <property type="protein sequence ID" value="MBB3091797.1"/>
    <property type="molecule type" value="Genomic_DNA"/>
</dbReference>
<evidence type="ECO:0000313" key="2">
    <source>
        <dbReference type="Proteomes" id="UP000577707"/>
    </source>
</evidence>
<name>A0A7W5FB33_9ACTN</name>
<proteinExistence type="predicted"/>
<gene>
    <name evidence="1" type="ORF">FHS12_004773</name>
</gene>
<reference evidence="1 2" key="1">
    <citation type="submission" date="2020-08" db="EMBL/GenBank/DDBJ databases">
        <title>Genomic Encyclopedia of Type Strains, Phase III (KMG-III): the genomes of soil and plant-associated and newly described type strains.</title>
        <authorList>
            <person name="Whitman W."/>
        </authorList>
    </citation>
    <scope>NUCLEOTIDE SEQUENCE [LARGE SCALE GENOMIC DNA]</scope>
    <source>
        <strain evidence="1 2">CECT 3302</strain>
    </source>
</reference>
<accession>A0A7W5FB33</accession>
<dbReference type="RefSeq" id="WP_183550674.1">
    <property type="nucleotide sequence ID" value="NZ_BMQT01000007.1"/>
</dbReference>
<dbReference type="AlphaFoldDB" id="A0A7W5FB33"/>
<comment type="caution">
    <text evidence="1">The sequence shown here is derived from an EMBL/GenBank/DDBJ whole genome shotgun (WGS) entry which is preliminary data.</text>
</comment>
<evidence type="ECO:0000313" key="1">
    <source>
        <dbReference type="EMBL" id="MBB3091797.1"/>
    </source>
</evidence>
<sequence length="52" mass="5493">MFTWILIIGAVLLLAGLAWTSSGPARKGAVDSEAVRNAKRDNNAKGDYFGGI</sequence>
<protein>
    <submittedName>
        <fullName evidence="1">Uncharacterized protein</fullName>
    </submittedName>
</protein>
<dbReference type="Proteomes" id="UP000577707">
    <property type="component" value="Unassembled WGS sequence"/>
</dbReference>